<sequence>MKLMKVLQEIFDWSEVWALIIPLIVLLLKPHQPRFLLPVIWYLWTALLINVLIDVISDFPGKTFLGDSNNSLYNIHSVVRFICFSLFFYYSDKVYSRKIVLIVALLFASFVIVNFAFFENFFNYDSFSSTLFIVESFCLLIFCLLYYLHELNAESERITSTKKFWLVTGLSTYVVINFFVFLFYEPLLSQNFQMAIKIWNVHNLAYILLCILIAKTFYAPSFN</sequence>
<protein>
    <submittedName>
        <fullName evidence="2">Uncharacterized protein</fullName>
    </submittedName>
</protein>
<dbReference type="EMBL" id="VYQF01000001">
    <property type="protein sequence ID" value="KAA9042228.1"/>
    <property type="molecule type" value="Genomic_DNA"/>
</dbReference>
<feature type="transmembrane region" description="Helical" evidence="1">
    <location>
        <begin position="164"/>
        <end position="184"/>
    </location>
</feature>
<dbReference type="Proteomes" id="UP000326903">
    <property type="component" value="Unassembled WGS sequence"/>
</dbReference>
<evidence type="ECO:0000313" key="3">
    <source>
        <dbReference type="Proteomes" id="UP000326903"/>
    </source>
</evidence>
<organism evidence="2 3">
    <name type="scientific">Ginsengibacter hankyongi</name>
    <dbReference type="NCBI Taxonomy" id="2607284"/>
    <lineage>
        <taxon>Bacteria</taxon>
        <taxon>Pseudomonadati</taxon>
        <taxon>Bacteroidota</taxon>
        <taxon>Chitinophagia</taxon>
        <taxon>Chitinophagales</taxon>
        <taxon>Chitinophagaceae</taxon>
        <taxon>Ginsengibacter</taxon>
    </lineage>
</organism>
<accession>A0A5J5INY3</accession>
<reference evidence="2 3" key="1">
    <citation type="submission" date="2019-09" db="EMBL/GenBank/DDBJ databases">
        <title>Draft genome sequence of Ginsengibacter sp. BR5-29.</title>
        <authorList>
            <person name="Im W.-T."/>
        </authorList>
    </citation>
    <scope>NUCLEOTIDE SEQUENCE [LARGE SCALE GENOMIC DNA]</scope>
    <source>
        <strain evidence="2 3">BR5-29</strain>
    </source>
</reference>
<feature type="transmembrane region" description="Helical" evidence="1">
    <location>
        <begin position="99"/>
        <end position="118"/>
    </location>
</feature>
<dbReference type="AlphaFoldDB" id="A0A5J5INY3"/>
<feature type="transmembrane region" description="Helical" evidence="1">
    <location>
        <begin position="6"/>
        <end position="28"/>
    </location>
</feature>
<keyword evidence="1" id="KW-0472">Membrane</keyword>
<keyword evidence="3" id="KW-1185">Reference proteome</keyword>
<name>A0A5J5INY3_9BACT</name>
<feature type="transmembrane region" description="Helical" evidence="1">
    <location>
        <begin position="204"/>
        <end position="222"/>
    </location>
</feature>
<comment type="caution">
    <text evidence="2">The sequence shown here is derived from an EMBL/GenBank/DDBJ whole genome shotgun (WGS) entry which is preliminary data.</text>
</comment>
<feature type="transmembrane region" description="Helical" evidence="1">
    <location>
        <begin position="73"/>
        <end position="90"/>
    </location>
</feature>
<keyword evidence="1" id="KW-1133">Transmembrane helix</keyword>
<keyword evidence="1" id="KW-0812">Transmembrane</keyword>
<evidence type="ECO:0000256" key="1">
    <source>
        <dbReference type="SAM" id="Phobius"/>
    </source>
</evidence>
<proteinExistence type="predicted"/>
<evidence type="ECO:0000313" key="2">
    <source>
        <dbReference type="EMBL" id="KAA9042228.1"/>
    </source>
</evidence>
<feature type="transmembrane region" description="Helical" evidence="1">
    <location>
        <begin position="35"/>
        <end position="53"/>
    </location>
</feature>
<feature type="transmembrane region" description="Helical" evidence="1">
    <location>
        <begin position="130"/>
        <end position="148"/>
    </location>
</feature>
<gene>
    <name evidence="2" type="ORF">FW778_00540</name>
</gene>